<accession>A0A445MBZ5</accession>
<dbReference type="EMBL" id="KV875584">
    <property type="protein sequence ID" value="RZR71790.1"/>
    <property type="molecule type" value="Genomic_DNA"/>
</dbReference>
<dbReference type="Proteomes" id="UP000290560">
    <property type="component" value="Unassembled WGS sequence"/>
</dbReference>
<reference evidence="1" key="1">
    <citation type="journal article" date="2018" name="Data Brief">
        <title>Genome sequence data from 17 accessions of Ensete ventricosum, a staple food crop for millions in Ethiopia.</title>
        <authorList>
            <person name="Yemataw Z."/>
            <person name="Muzemil S."/>
            <person name="Ambachew D."/>
            <person name="Tripathi L."/>
            <person name="Tesfaye K."/>
            <person name="Chala A."/>
            <person name="Farbos A."/>
            <person name="O'Neill P."/>
            <person name="Moore K."/>
            <person name="Grant M."/>
            <person name="Studholme D.J."/>
        </authorList>
    </citation>
    <scope>NUCLEOTIDE SEQUENCE [LARGE SCALE GENOMIC DNA]</scope>
    <source>
        <tissue evidence="1">Leaf</tissue>
    </source>
</reference>
<sequence>MLAYKKAIARLYDRRGKLALNWEGPYRVVDVVREGTYTLATAEGRQPLPRGRPRLQSLNLLEKVTNPIVHKGNWPTYIVDSVEQRHFDVLIQHNDDR</sequence>
<evidence type="ECO:0000313" key="1">
    <source>
        <dbReference type="EMBL" id="RZR71790.1"/>
    </source>
</evidence>
<name>A0A445MBZ5_ENSVE</name>
<dbReference type="AlphaFoldDB" id="A0A445MBZ5"/>
<organism evidence="1">
    <name type="scientific">Ensete ventricosum</name>
    <name type="common">Abyssinian banana</name>
    <name type="synonym">Musa ensete</name>
    <dbReference type="NCBI Taxonomy" id="4639"/>
    <lineage>
        <taxon>Eukaryota</taxon>
        <taxon>Viridiplantae</taxon>
        <taxon>Streptophyta</taxon>
        <taxon>Embryophyta</taxon>
        <taxon>Tracheophyta</taxon>
        <taxon>Spermatophyta</taxon>
        <taxon>Magnoliopsida</taxon>
        <taxon>Liliopsida</taxon>
        <taxon>Zingiberales</taxon>
        <taxon>Musaceae</taxon>
        <taxon>Ensete</taxon>
    </lineage>
</organism>
<gene>
    <name evidence="1" type="ORF">BHM03_00007278</name>
</gene>
<protein>
    <submittedName>
        <fullName evidence="1">Uncharacterized protein</fullName>
    </submittedName>
</protein>
<proteinExistence type="predicted"/>